<keyword evidence="1 2" id="KW-0732">Signal</keyword>
<reference evidence="4 5" key="1">
    <citation type="submission" date="2019-05" db="EMBL/GenBank/DDBJ databases">
        <title>Emergence of the Ug99 lineage of the wheat stem rust pathogen through somatic hybridization.</title>
        <authorList>
            <person name="Li F."/>
            <person name="Upadhyaya N.M."/>
            <person name="Sperschneider J."/>
            <person name="Matny O."/>
            <person name="Nguyen-Phuc H."/>
            <person name="Mago R."/>
            <person name="Raley C."/>
            <person name="Miller M.E."/>
            <person name="Silverstein K.A.T."/>
            <person name="Henningsen E."/>
            <person name="Hirsch C.D."/>
            <person name="Visser B."/>
            <person name="Pretorius Z.A."/>
            <person name="Steffenson B.J."/>
            <person name="Schwessinger B."/>
            <person name="Dodds P.N."/>
            <person name="Figueroa M."/>
        </authorList>
    </citation>
    <scope>NUCLEOTIDE SEQUENCE [LARGE SCALE GENOMIC DNA]</scope>
    <source>
        <strain evidence="4">21-0</strain>
    </source>
</reference>
<dbReference type="EMBL" id="VSWC01000093">
    <property type="protein sequence ID" value="KAA1089235.1"/>
    <property type="molecule type" value="Genomic_DNA"/>
</dbReference>
<dbReference type="Proteomes" id="UP000324748">
    <property type="component" value="Unassembled WGS sequence"/>
</dbReference>
<evidence type="ECO:0000313" key="5">
    <source>
        <dbReference type="Proteomes" id="UP000324748"/>
    </source>
</evidence>
<keyword evidence="5" id="KW-1185">Reference proteome</keyword>
<dbReference type="SUPFAM" id="SSF49590">
    <property type="entry name" value="PHL pollen allergen"/>
    <property type="match status" value="1"/>
</dbReference>
<protein>
    <recommendedName>
        <fullName evidence="3">Expansin-like EG45 domain-containing protein</fullName>
    </recommendedName>
</protein>
<dbReference type="InterPro" id="IPR007112">
    <property type="entry name" value="Expansin/allergen_DPBB_dom"/>
</dbReference>
<dbReference type="SUPFAM" id="SSF50685">
    <property type="entry name" value="Barwin-like endoglucanases"/>
    <property type="match status" value="1"/>
</dbReference>
<name>A0A5B0NIU4_PUCGR</name>
<dbReference type="PROSITE" id="PS50842">
    <property type="entry name" value="EXPANSIN_EG45"/>
    <property type="match status" value="1"/>
</dbReference>
<feature type="domain" description="Expansin-like EG45" evidence="3">
    <location>
        <begin position="43"/>
        <end position="142"/>
    </location>
</feature>
<dbReference type="InterPro" id="IPR036908">
    <property type="entry name" value="RlpA-like_sf"/>
</dbReference>
<dbReference type="AlphaFoldDB" id="A0A5B0NIU4"/>
<dbReference type="PANTHER" id="PTHR31836:SF21">
    <property type="entry name" value="EXPANSIN-LIKE PROTEIN 7"/>
    <property type="match status" value="1"/>
</dbReference>
<gene>
    <name evidence="4" type="ORF">PGT21_010997</name>
</gene>
<organism evidence="4 5">
    <name type="scientific">Puccinia graminis f. sp. tritici</name>
    <dbReference type="NCBI Taxonomy" id="56615"/>
    <lineage>
        <taxon>Eukaryota</taxon>
        <taxon>Fungi</taxon>
        <taxon>Dikarya</taxon>
        <taxon>Basidiomycota</taxon>
        <taxon>Pucciniomycotina</taxon>
        <taxon>Pucciniomycetes</taxon>
        <taxon>Pucciniales</taxon>
        <taxon>Pucciniaceae</taxon>
        <taxon>Puccinia</taxon>
    </lineage>
</organism>
<evidence type="ECO:0000256" key="2">
    <source>
        <dbReference type="SAM" id="SignalP"/>
    </source>
</evidence>
<sequence>MLLQLTTLSLLSICSFAAAAGPPRVGTKFPQVQGTYWNGATYEGSCLLSTYQRAPPAGLEYVAVANNLNRNGDYCGACIKVTPLQGKRAPVLAIVSTYCADCPANALDMPGTMYDRLMGSAPGRPGIGKFSWEVVACPLKDALPKIKNKEGSSKYSLSMLVADAKFPVQSVEINSDKRVFPAYKRDYNYWEIHNSGPPLANTVDVKVTCTNTRSFVVKNVDPSSKDPFKAANGC</sequence>
<dbReference type="Gene3D" id="2.40.40.10">
    <property type="entry name" value="RlpA-like domain"/>
    <property type="match status" value="1"/>
</dbReference>
<comment type="caution">
    <text evidence="4">The sequence shown here is derived from an EMBL/GenBank/DDBJ whole genome shotgun (WGS) entry which is preliminary data.</text>
</comment>
<feature type="signal peptide" evidence="2">
    <location>
        <begin position="1"/>
        <end position="19"/>
    </location>
</feature>
<accession>A0A5B0NIU4</accession>
<dbReference type="OrthoDB" id="2495158at2759"/>
<proteinExistence type="predicted"/>
<dbReference type="PANTHER" id="PTHR31836">
    <property type="match status" value="1"/>
</dbReference>
<evidence type="ECO:0000256" key="1">
    <source>
        <dbReference type="ARBA" id="ARBA00022729"/>
    </source>
</evidence>
<evidence type="ECO:0000259" key="3">
    <source>
        <dbReference type="PROSITE" id="PS50842"/>
    </source>
</evidence>
<dbReference type="InterPro" id="IPR036749">
    <property type="entry name" value="Expansin_CBD_sf"/>
</dbReference>
<dbReference type="CDD" id="cd22271">
    <property type="entry name" value="DPBB_EXP_N-like"/>
    <property type="match status" value="1"/>
</dbReference>
<feature type="chain" id="PRO_5023074464" description="Expansin-like EG45 domain-containing protein" evidence="2">
    <location>
        <begin position="20"/>
        <end position="234"/>
    </location>
</feature>
<dbReference type="InterPro" id="IPR051477">
    <property type="entry name" value="Expansin_CellWall"/>
</dbReference>
<evidence type="ECO:0000313" key="4">
    <source>
        <dbReference type="EMBL" id="KAA1089235.1"/>
    </source>
</evidence>
<dbReference type="Gene3D" id="2.60.40.760">
    <property type="entry name" value="Expansin, cellulose-binding-like domain"/>
    <property type="match status" value="1"/>
</dbReference>